<dbReference type="SUPFAM" id="SSF53706">
    <property type="entry name" value="Formate dehydrogenase/DMSO reductase, domains 1-3"/>
    <property type="match status" value="1"/>
</dbReference>
<evidence type="ECO:0000313" key="1">
    <source>
        <dbReference type="EMBL" id="KXB02960.1"/>
    </source>
</evidence>
<dbReference type="AlphaFoldDB" id="A0A133V915"/>
<keyword evidence="2" id="KW-1185">Reference proteome</keyword>
<dbReference type="EMBL" id="LHXZ01000041">
    <property type="protein sequence ID" value="KXB02960.1"/>
    <property type="molecule type" value="Genomic_DNA"/>
</dbReference>
<name>A0A133V915_9EURY</name>
<dbReference type="Proteomes" id="UP000070565">
    <property type="component" value="Unassembled WGS sequence"/>
</dbReference>
<reference evidence="1 2" key="1">
    <citation type="journal article" date="2016" name="Sci. Rep.">
        <title>Metabolic traits of an uncultured archaeal lineage -MSBL1- from brine pools of the Red Sea.</title>
        <authorList>
            <person name="Mwirichia R."/>
            <person name="Alam I."/>
            <person name="Rashid M."/>
            <person name="Vinu M."/>
            <person name="Ba-Alawi W."/>
            <person name="Anthony Kamau A."/>
            <person name="Kamanda Ngugi D."/>
            <person name="Goker M."/>
            <person name="Klenk H.P."/>
            <person name="Bajic V."/>
            <person name="Stingl U."/>
        </authorList>
    </citation>
    <scope>NUCLEOTIDE SEQUENCE [LARGE SCALE GENOMIC DNA]</scope>
    <source>
        <strain evidence="1">SCGC-AAA261F19</strain>
    </source>
</reference>
<comment type="caution">
    <text evidence="1">The sequence shown here is derived from an EMBL/GenBank/DDBJ whole genome shotgun (WGS) entry which is preliminary data.</text>
</comment>
<evidence type="ECO:0000313" key="2">
    <source>
        <dbReference type="Proteomes" id="UP000070565"/>
    </source>
</evidence>
<sequence>MYPRGFFRDSGERDRNLVVVDIRKTDTAKLADHFIQVEPNQDYELLASIRVLLNGGEIPEEVAGVPSGDIEKLAEMMKNCNYGALFFGLGLTMSKGKYMNIDNAISLVEDLNDYT</sequence>
<protein>
    <submittedName>
        <fullName evidence="1">Formylmethanofuran dehydrogenase</fullName>
    </submittedName>
</protein>
<proteinExistence type="predicted"/>
<feature type="non-terminal residue" evidence="1">
    <location>
        <position position="115"/>
    </location>
</feature>
<dbReference type="Gene3D" id="3.40.228.10">
    <property type="entry name" value="Dimethylsulfoxide Reductase, domain 2"/>
    <property type="match status" value="1"/>
</dbReference>
<organism evidence="1 2">
    <name type="scientific">candidate division MSBL1 archaeon SCGC-AAA261F19</name>
    <dbReference type="NCBI Taxonomy" id="1698275"/>
    <lineage>
        <taxon>Archaea</taxon>
        <taxon>Methanobacteriati</taxon>
        <taxon>Methanobacteriota</taxon>
        <taxon>candidate division MSBL1</taxon>
    </lineage>
</organism>
<gene>
    <name evidence="1" type="ORF">AKJ45_02955</name>
</gene>
<accession>A0A133V915</accession>